<evidence type="ECO:0000313" key="2">
    <source>
        <dbReference type="EMBL" id="GLS68431.1"/>
    </source>
</evidence>
<keyword evidence="3" id="KW-1185">Reference proteome</keyword>
<reference evidence="3" key="1">
    <citation type="journal article" date="2019" name="Int. J. Syst. Evol. Microbiol.">
        <title>The Global Catalogue of Microorganisms (GCM) 10K type strain sequencing project: providing services to taxonomists for standard genome sequencing and annotation.</title>
        <authorList>
            <consortium name="The Broad Institute Genomics Platform"/>
            <consortium name="The Broad Institute Genome Sequencing Center for Infectious Disease"/>
            <person name="Wu L."/>
            <person name="Ma J."/>
        </authorList>
    </citation>
    <scope>NUCLEOTIDE SEQUENCE [LARGE SCALE GENOMIC DNA]</scope>
    <source>
        <strain evidence="3">NBRC 103632</strain>
    </source>
</reference>
<evidence type="ECO:0000256" key="1">
    <source>
        <dbReference type="SAM" id="MobiDB-lite"/>
    </source>
</evidence>
<organism evidence="2 3">
    <name type="scientific">Methylobacterium tardum</name>
    <dbReference type="NCBI Taxonomy" id="374432"/>
    <lineage>
        <taxon>Bacteria</taxon>
        <taxon>Pseudomonadati</taxon>
        <taxon>Pseudomonadota</taxon>
        <taxon>Alphaproteobacteria</taxon>
        <taxon>Hyphomicrobiales</taxon>
        <taxon>Methylobacteriaceae</taxon>
        <taxon>Methylobacterium</taxon>
    </lineage>
</organism>
<feature type="region of interest" description="Disordered" evidence="1">
    <location>
        <begin position="88"/>
        <end position="116"/>
    </location>
</feature>
<sequence>MQRPRHPSDTLALIRPAGHSVARSWRETGERPWRDAKAGFATIDPRAAAAQPAGPDRRAARGRPRPLMAAMGACNVRRAAVPARAGLVSRRDGTTHFEMRTPRSTTQVRERPVAHA</sequence>
<dbReference type="AlphaFoldDB" id="A0AA37TEL2"/>
<feature type="compositionally biased region" description="Basic and acidic residues" evidence="1">
    <location>
        <begin position="89"/>
        <end position="101"/>
    </location>
</feature>
<protein>
    <submittedName>
        <fullName evidence="2">Uncharacterized protein</fullName>
    </submittedName>
</protein>
<dbReference type="Proteomes" id="UP001157440">
    <property type="component" value="Unassembled WGS sequence"/>
</dbReference>
<gene>
    <name evidence="2" type="ORF">GCM10007890_04430</name>
</gene>
<proteinExistence type="predicted"/>
<evidence type="ECO:0000313" key="3">
    <source>
        <dbReference type="Proteomes" id="UP001157440"/>
    </source>
</evidence>
<dbReference type="EMBL" id="BSPL01000005">
    <property type="protein sequence ID" value="GLS68431.1"/>
    <property type="molecule type" value="Genomic_DNA"/>
</dbReference>
<dbReference type="RefSeq" id="WP_250103941.1">
    <property type="nucleotide sequence ID" value="NZ_BSPL01000005.1"/>
</dbReference>
<name>A0AA37TEL2_9HYPH</name>
<accession>A0AA37TEL2</accession>
<comment type="caution">
    <text evidence="2">The sequence shown here is derived from an EMBL/GenBank/DDBJ whole genome shotgun (WGS) entry which is preliminary data.</text>
</comment>